<comment type="similarity">
    <text evidence="2 10">Belongs to the ING family.</text>
</comment>
<evidence type="ECO:0000256" key="5">
    <source>
        <dbReference type="ARBA" id="ARBA00022833"/>
    </source>
</evidence>
<feature type="binding site" evidence="8">
    <location>
        <position position="790"/>
    </location>
    <ligand>
        <name>Zn(2+)</name>
        <dbReference type="ChEBI" id="CHEBI:29105"/>
        <label>1</label>
    </ligand>
</feature>
<feature type="binding site" evidence="8">
    <location>
        <position position="815"/>
    </location>
    <ligand>
        <name>Zn(2+)</name>
        <dbReference type="ChEBI" id="CHEBI:29105"/>
        <label>1</label>
    </ligand>
</feature>
<feature type="compositionally biased region" description="Low complexity" evidence="11">
    <location>
        <begin position="353"/>
        <end position="362"/>
    </location>
</feature>
<feature type="binding site" evidence="8">
    <location>
        <position position="830"/>
    </location>
    <ligand>
        <name>Zn(2+)</name>
        <dbReference type="ChEBI" id="CHEBI:29105"/>
        <label>2</label>
    </ligand>
</feature>
<evidence type="ECO:0000313" key="13">
    <source>
        <dbReference type="EMBL" id="KAK5174292.1"/>
    </source>
</evidence>
<feature type="site" description="Histone H3K4me3 binding" evidence="7">
    <location>
        <position position="798"/>
    </location>
</feature>
<feature type="compositionally biased region" description="Polar residues" evidence="11">
    <location>
        <begin position="599"/>
        <end position="613"/>
    </location>
</feature>
<keyword evidence="5 8" id="KW-0862">Zinc</keyword>
<feature type="compositionally biased region" description="Low complexity" evidence="11">
    <location>
        <begin position="730"/>
        <end position="740"/>
    </location>
</feature>
<comment type="caution">
    <text evidence="13">The sequence shown here is derived from an EMBL/GenBank/DDBJ whole genome shotgun (WGS) entry which is preliminary data.</text>
</comment>
<dbReference type="GO" id="GO:0006355">
    <property type="term" value="P:regulation of DNA-templated transcription"/>
    <property type="evidence" value="ECO:0007669"/>
    <property type="project" value="TreeGrafter"/>
</dbReference>
<evidence type="ECO:0000256" key="3">
    <source>
        <dbReference type="ARBA" id="ARBA00022723"/>
    </source>
</evidence>
<dbReference type="GO" id="GO:0033698">
    <property type="term" value="C:Rpd3L complex"/>
    <property type="evidence" value="ECO:0007669"/>
    <property type="project" value="TreeGrafter"/>
</dbReference>
<name>A0AAV9PPQ1_9PEZI</name>
<feature type="compositionally biased region" description="Polar residues" evidence="11">
    <location>
        <begin position="668"/>
        <end position="677"/>
    </location>
</feature>
<keyword evidence="6 10" id="KW-0539">Nucleus</keyword>
<protein>
    <recommendedName>
        <fullName evidence="10">Chromatin modification-related protein</fullName>
    </recommendedName>
</protein>
<feature type="compositionally biased region" description="Low complexity" evidence="11">
    <location>
        <begin position="425"/>
        <end position="441"/>
    </location>
</feature>
<evidence type="ECO:0000256" key="2">
    <source>
        <dbReference type="ARBA" id="ARBA00010210"/>
    </source>
</evidence>
<dbReference type="InterPro" id="IPR011011">
    <property type="entry name" value="Znf_FYVE_PHD"/>
</dbReference>
<keyword evidence="10" id="KW-0156">Chromatin regulator</keyword>
<dbReference type="Pfam" id="PF12998">
    <property type="entry name" value="ING"/>
    <property type="match status" value="1"/>
</dbReference>
<feature type="compositionally biased region" description="Acidic residues" evidence="11">
    <location>
        <begin position="768"/>
        <end position="783"/>
    </location>
</feature>
<dbReference type="InterPro" id="IPR013083">
    <property type="entry name" value="Znf_RING/FYVE/PHD"/>
</dbReference>
<feature type="compositionally biased region" description="Basic and acidic residues" evidence="11">
    <location>
        <begin position="632"/>
        <end position="654"/>
    </location>
</feature>
<feature type="region of interest" description="Disordered" evidence="11">
    <location>
        <begin position="317"/>
        <end position="787"/>
    </location>
</feature>
<comment type="domain">
    <text evidence="10">The PHD-type zinc finger mediates the binding to H3K4me3.</text>
</comment>
<dbReference type="GO" id="GO:0008270">
    <property type="term" value="F:zinc ion binding"/>
    <property type="evidence" value="ECO:0007669"/>
    <property type="project" value="UniProtKB-KW"/>
</dbReference>
<dbReference type="PROSITE" id="PS01359">
    <property type="entry name" value="ZF_PHD_1"/>
    <property type="match status" value="1"/>
</dbReference>
<keyword evidence="14" id="KW-1185">Reference proteome</keyword>
<organism evidence="13 14">
    <name type="scientific">Saxophila tyrrhenica</name>
    <dbReference type="NCBI Taxonomy" id="1690608"/>
    <lineage>
        <taxon>Eukaryota</taxon>
        <taxon>Fungi</taxon>
        <taxon>Dikarya</taxon>
        <taxon>Ascomycota</taxon>
        <taxon>Pezizomycotina</taxon>
        <taxon>Dothideomycetes</taxon>
        <taxon>Dothideomycetidae</taxon>
        <taxon>Mycosphaerellales</taxon>
        <taxon>Extremaceae</taxon>
        <taxon>Saxophila</taxon>
    </lineage>
</organism>
<feature type="site" description="Histone H3K4me3 binding" evidence="7">
    <location>
        <position position="802"/>
    </location>
</feature>
<dbReference type="InterPro" id="IPR019786">
    <property type="entry name" value="Zinc_finger_PHD-type_CS"/>
</dbReference>
<feature type="compositionally biased region" description="Polar residues" evidence="11">
    <location>
        <begin position="9"/>
        <end position="27"/>
    </location>
</feature>
<feature type="compositionally biased region" description="Basic and acidic residues" evidence="11">
    <location>
        <begin position="496"/>
        <end position="509"/>
    </location>
</feature>
<evidence type="ECO:0000256" key="9">
    <source>
        <dbReference type="PROSITE-ProRule" id="PRU00146"/>
    </source>
</evidence>
<feature type="binding site" evidence="8">
    <location>
        <position position="801"/>
    </location>
    <ligand>
        <name>Zn(2+)</name>
        <dbReference type="ChEBI" id="CHEBI:29105"/>
        <label>2</label>
    </ligand>
</feature>
<feature type="domain" description="PHD-type" evidence="12">
    <location>
        <begin position="785"/>
        <end position="836"/>
    </location>
</feature>
<comment type="subunit">
    <text evidence="10">Component of an histone acetyltransferase complex. Interacts with H3K4me3 and to a lesser extent with H3K4me2.</text>
</comment>
<dbReference type="EMBL" id="JAVRRT010000002">
    <property type="protein sequence ID" value="KAK5174292.1"/>
    <property type="molecule type" value="Genomic_DNA"/>
</dbReference>
<proteinExistence type="inferred from homology"/>
<feature type="site" description="Histone H3K4me3 binding" evidence="7">
    <location>
        <position position="810"/>
    </location>
</feature>
<comment type="subcellular location">
    <subcellularLocation>
        <location evidence="1 10">Nucleus</location>
    </subcellularLocation>
</comment>
<reference evidence="13 14" key="1">
    <citation type="submission" date="2023-08" db="EMBL/GenBank/DDBJ databases">
        <title>Black Yeasts Isolated from many extreme environments.</title>
        <authorList>
            <person name="Coleine C."/>
            <person name="Stajich J.E."/>
            <person name="Selbmann L."/>
        </authorList>
    </citation>
    <scope>NUCLEOTIDE SEQUENCE [LARGE SCALE GENOMIC DNA]</scope>
    <source>
        <strain evidence="13 14">CCFEE 5935</strain>
    </source>
</reference>
<evidence type="ECO:0000256" key="11">
    <source>
        <dbReference type="SAM" id="MobiDB-lite"/>
    </source>
</evidence>
<dbReference type="GO" id="GO:0006325">
    <property type="term" value="P:chromatin organization"/>
    <property type="evidence" value="ECO:0007669"/>
    <property type="project" value="UniProtKB-KW"/>
</dbReference>
<dbReference type="SUPFAM" id="SSF57903">
    <property type="entry name" value="FYVE/PHD zinc finger"/>
    <property type="match status" value="1"/>
</dbReference>
<dbReference type="PROSITE" id="PS50016">
    <property type="entry name" value="ZF_PHD_2"/>
    <property type="match status" value="1"/>
</dbReference>
<evidence type="ECO:0000256" key="4">
    <source>
        <dbReference type="ARBA" id="ARBA00022771"/>
    </source>
</evidence>
<evidence type="ECO:0000256" key="7">
    <source>
        <dbReference type="PIRSR" id="PIRSR628651-50"/>
    </source>
</evidence>
<dbReference type="SMART" id="SM01408">
    <property type="entry name" value="ING"/>
    <property type="match status" value="1"/>
</dbReference>
<dbReference type="CDD" id="cd15505">
    <property type="entry name" value="PHD_ING"/>
    <property type="match status" value="1"/>
</dbReference>
<dbReference type="GO" id="GO:0070210">
    <property type="term" value="C:Rpd3L-Expanded complex"/>
    <property type="evidence" value="ECO:0007669"/>
    <property type="project" value="TreeGrafter"/>
</dbReference>
<feature type="compositionally biased region" description="Basic and acidic residues" evidence="11">
    <location>
        <begin position="469"/>
        <end position="480"/>
    </location>
</feature>
<keyword evidence="4 9" id="KW-0863">Zinc-finger</keyword>
<dbReference type="InterPro" id="IPR028651">
    <property type="entry name" value="ING_fam"/>
</dbReference>
<evidence type="ECO:0000256" key="8">
    <source>
        <dbReference type="PIRSR" id="PIRSR628651-51"/>
    </source>
</evidence>
<feature type="region of interest" description="Disordered" evidence="11">
    <location>
        <begin position="1"/>
        <end position="75"/>
    </location>
</feature>
<dbReference type="Proteomes" id="UP001337655">
    <property type="component" value="Unassembled WGS sequence"/>
</dbReference>
<feature type="binding site" evidence="8">
    <location>
        <position position="806"/>
    </location>
    <ligand>
        <name>Zn(2+)</name>
        <dbReference type="ChEBI" id="CHEBI:29105"/>
        <label>2</label>
    </ligand>
</feature>
<feature type="compositionally biased region" description="Pro residues" evidence="11">
    <location>
        <begin position="741"/>
        <end position="752"/>
    </location>
</feature>
<accession>A0AAV9PPQ1</accession>
<evidence type="ECO:0000259" key="12">
    <source>
        <dbReference type="PROSITE" id="PS50016"/>
    </source>
</evidence>
<evidence type="ECO:0000256" key="1">
    <source>
        <dbReference type="ARBA" id="ARBA00004123"/>
    </source>
</evidence>
<comment type="function">
    <text evidence="10">Component of an histone acetyltransferase complex.</text>
</comment>
<dbReference type="PANTHER" id="PTHR10333">
    <property type="entry name" value="INHIBITOR OF GROWTH PROTEIN"/>
    <property type="match status" value="1"/>
</dbReference>
<feature type="binding site" evidence="8">
    <location>
        <position position="812"/>
    </location>
    <ligand>
        <name>Zn(2+)</name>
        <dbReference type="ChEBI" id="CHEBI:29105"/>
        <label>1</label>
    </ligand>
</feature>
<feature type="site" description="Histone H3K4me3 binding" evidence="7">
    <location>
        <position position="787"/>
    </location>
</feature>
<feature type="compositionally biased region" description="Basic and acidic residues" evidence="11">
    <location>
        <begin position="319"/>
        <end position="343"/>
    </location>
</feature>
<dbReference type="InterPro" id="IPR024610">
    <property type="entry name" value="ING_N_histone-binding"/>
</dbReference>
<evidence type="ECO:0000256" key="10">
    <source>
        <dbReference type="RuleBase" id="RU361213"/>
    </source>
</evidence>
<evidence type="ECO:0000313" key="14">
    <source>
        <dbReference type="Proteomes" id="UP001337655"/>
    </source>
</evidence>
<dbReference type="InterPro" id="IPR001965">
    <property type="entry name" value="Znf_PHD"/>
</dbReference>
<gene>
    <name evidence="13" type="ORF">LTR77_001372</name>
</gene>
<dbReference type="InterPro" id="IPR019787">
    <property type="entry name" value="Znf_PHD-finger"/>
</dbReference>
<dbReference type="Gene3D" id="3.30.40.10">
    <property type="entry name" value="Zinc/RING finger domain, C3HC4 (zinc finger)"/>
    <property type="match status" value="1"/>
</dbReference>
<dbReference type="GeneID" id="89922720"/>
<feature type="binding site" evidence="8">
    <location>
        <position position="788"/>
    </location>
    <ligand>
        <name>Zn(2+)</name>
        <dbReference type="ChEBI" id="CHEBI:29105"/>
        <label>1</label>
    </ligand>
</feature>
<dbReference type="AlphaFoldDB" id="A0AAV9PPQ1"/>
<feature type="compositionally biased region" description="Basic residues" evidence="11">
    <location>
        <begin position="412"/>
        <end position="424"/>
    </location>
</feature>
<feature type="binding site" evidence="8">
    <location>
        <position position="833"/>
    </location>
    <ligand>
        <name>Zn(2+)</name>
        <dbReference type="ChEBI" id="CHEBI:29105"/>
        <label>2</label>
    </ligand>
</feature>
<evidence type="ECO:0000256" key="6">
    <source>
        <dbReference type="ARBA" id="ARBA00023242"/>
    </source>
</evidence>
<keyword evidence="3 8" id="KW-0479">Metal-binding</keyword>
<dbReference type="RefSeq" id="XP_064662961.1">
    <property type="nucleotide sequence ID" value="XM_064798634.1"/>
</dbReference>
<sequence>MPPTAATRIPSTTNPANAPHASASTDPNGMHTRRTTSGRAVRATAARPANYYARPFGNNANAARDNEQDEGPPGFFPAITFFTDAITALPKEVMRQFTLMKEVEAKIWANGEKFEEVVNEVMGYPVPSKVAREQRDANRAEVGSAGSGELGGQVPGGLMSLTANNSVVGSTAASVVNGGNPAQLSTQNSVAGSFSGEEVGTQAADEEDLAKRQKYHELRTLIANMLPNLDEKGVVVSEANRILARQHMRIDSVMPFLEQEISEEARLGSMTHWAYSDNRQKKQATGPSANRRDVAATNSLAAAASAIHESDIAAARTVGAREGREKQKGKSREQLDSDFDDRPKKTHAKVAKGKPAGPAGLGISANGDPVKKRKVERGLAAPGMERITSTKGAKAAAKEVSRSTPSTEPAKKAKTKPAPLKRKGLASAQASPALASSPLNPTFTATNMEPPAGRAPGGRMRQSSNATKLRHEQVASDEGSRPISAPGKSNERKRKAPVDEADNAKKTTEASDGQARKGPSSTDADRSHPSRSGSNSGKAGRGSAAGTPRTEAFPDVSGAGALQRARSTRSMRGNREESESEPGAGVEDKPIKMLHKRQASNSHLVKQLASFNRSPDLDRHLDEDSDEDDHSDEAVERRRLRREKAAELREREGSSKSPRKKRPVSRRNTLNQGTASSPAPPGYEGEGNDDDTMMPDAQADNASVTSQREEDADPDTTVPDLEPPHPSSPPTATAPSSPRSSPTPEPLSPPQPTTTEQPDSPISRDDNAQDADDDEEGDPDDPDEPKYCYCDRGSYGEMIACDNEQCPREWFHLGCTGLREPPAEEEKWFCRVCAPIFLGQGRGSRGRGGRGRGRG</sequence>
<dbReference type="SMART" id="SM00249">
    <property type="entry name" value="PHD"/>
    <property type="match status" value="1"/>
</dbReference>